<feature type="domain" description="External alternative NADH-ubiquinone oxidoreductase-like C-terminal" evidence="8">
    <location>
        <begin position="417"/>
        <end position="480"/>
    </location>
</feature>
<name>A0A2S5B182_9BASI</name>
<evidence type="ECO:0000256" key="4">
    <source>
        <dbReference type="ARBA" id="ARBA00023002"/>
    </source>
</evidence>
<feature type="region of interest" description="Disordered" evidence="6">
    <location>
        <begin position="1"/>
        <end position="24"/>
    </location>
</feature>
<keyword evidence="10" id="KW-1185">Reference proteome</keyword>
<evidence type="ECO:0000256" key="6">
    <source>
        <dbReference type="SAM" id="MobiDB-lite"/>
    </source>
</evidence>
<evidence type="ECO:0000313" key="10">
    <source>
        <dbReference type="Proteomes" id="UP000237144"/>
    </source>
</evidence>
<dbReference type="Pfam" id="PF22366">
    <property type="entry name" value="NDH2_C"/>
    <property type="match status" value="1"/>
</dbReference>
<dbReference type="PANTHER" id="PTHR43706">
    <property type="entry name" value="NADH DEHYDROGENASE"/>
    <property type="match status" value="1"/>
</dbReference>
<evidence type="ECO:0000256" key="2">
    <source>
        <dbReference type="ARBA" id="ARBA00022630"/>
    </source>
</evidence>
<dbReference type="STRING" id="741276.A0A2S5B182"/>
<dbReference type="InterPro" id="IPR023753">
    <property type="entry name" value="FAD/NAD-binding_dom"/>
</dbReference>
<keyword evidence="4" id="KW-0560">Oxidoreductase</keyword>
<comment type="caution">
    <text evidence="9">The sequence shown here is derived from an EMBL/GenBank/DDBJ whole genome shotgun (WGS) entry which is preliminary data.</text>
</comment>
<dbReference type="InterPro" id="IPR045024">
    <property type="entry name" value="NDH-2"/>
</dbReference>
<reference evidence="9 10" key="1">
    <citation type="journal article" date="2018" name="Front. Microbiol.">
        <title>Prospects for Fungal Bioremediation of Acidic Radioactive Waste Sites: Characterization and Genome Sequence of Rhodotorula taiwanensis MD1149.</title>
        <authorList>
            <person name="Tkavc R."/>
            <person name="Matrosova V.Y."/>
            <person name="Grichenko O.E."/>
            <person name="Gostincar C."/>
            <person name="Volpe R.P."/>
            <person name="Klimenkova P."/>
            <person name="Gaidamakova E.K."/>
            <person name="Zhou C.E."/>
            <person name="Stewart B.J."/>
            <person name="Lyman M.G."/>
            <person name="Malfatti S.A."/>
            <person name="Rubinfeld B."/>
            <person name="Courtot M."/>
            <person name="Singh J."/>
            <person name="Dalgard C.L."/>
            <person name="Hamilton T."/>
            <person name="Frey K.G."/>
            <person name="Gunde-Cimerman N."/>
            <person name="Dugan L."/>
            <person name="Daly M.J."/>
        </authorList>
    </citation>
    <scope>NUCLEOTIDE SEQUENCE [LARGE SCALE GENOMIC DNA]</scope>
    <source>
        <strain evidence="9 10">MD1149</strain>
    </source>
</reference>
<dbReference type="InterPro" id="IPR054585">
    <property type="entry name" value="NDH2-like_C"/>
</dbReference>
<dbReference type="EMBL" id="PJQD01000117">
    <property type="protein sequence ID" value="POY70421.1"/>
    <property type="molecule type" value="Genomic_DNA"/>
</dbReference>
<comment type="similarity">
    <text evidence="1">Belongs to the NADH dehydrogenase family.</text>
</comment>
<dbReference type="Proteomes" id="UP000237144">
    <property type="component" value="Unassembled WGS sequence"/>
</dbReference>
<feature type="compositionally biased region" description="Polar residues" evidence="6">
    <location>
        <begin position="1"/>
        <end position="18"/>
    </location>
</feature>
<sequence length="485" mass="53997">MPTLRNGKSTATESSAANGHTKHASDKEQLVILGSGWAGYAVMQKVDRSRYHVTMISPVEYFVFTPLLSGAAVGTNDFNSVVEPEYHQAYARKVDFKRKTIECSPAIGSEIRKQELNRRIDDDSDDAIKPAVSYPGQKLYTIDYDKLIIAVGCGTATFGIEGAEAHSFMLKTADDAQKIRTRILECFEIASQPTLTAKERRDILHFAVVGGGPTGVEFAGELHDFLTGDLEKAYPSLRPLAQMYAESVAHKTDWRLTLPFYSTIYDVAPGVLQGFDKSLSEFAAEKFKRQGVAIKCESHITRVCEDHLEIEEEGDVPFGMLVWNTGLAANPFIDSIKDLKKDEKTHVLRITNRLNVMTEKDEVYGDVFCLGDCSALEKKAPPTGQTASQQAEWLAKNLNALVHGSAPPKPFKFRNHGNMTYLGDFTAIIDRSSDVEGPEGSLTGKTAWLLWRSAYLYKSLSFRNQVSLVYHWLCTWIAGRRVSRF</sequence>
<evidence type="ECO:0000259" key="8">
    <source>
        <dbReference type="Pfam" id="PF22366"/>
    </source>
</evidence>
<organism evidence="9 10">
    <name type="scientific">Rhodotorula taiwanensis</name>
    <dbReference type="NCBI Taxonomy" id="741276"/>
    <lineage>
        <taxon>Eukaryota</taxon>
        <taxon>Fungi</taxon>
        <taxon>Dikarya</taxon>
        <taxon>Basidiomycota</taxon>
        <taxon>Pucciniomycotina</taxon>
        <taxon>Microbotryomycetes</taxon>
        <taxon>Sporidiobolales</taxon>
        <taxon>Sporidiobolaceae</taxon>
        <taxon>Rhodotorula</taxon>
    </lineage>
</organism>
<gene>
    <name evidence="9" type="ORF">BMF94_6568</name>
</gene>
<evidence type="ECO:0000256" key="5">
    <source>
        <dbReference type="ARBA" id="ARBA00023027"/>
    </source>
</evidence>
<dbReference type="GO" id="GO:0003954">
    <property type="term" value="F:NADH dehydrogenase activity"/>
    <property type="evidence" value="ECO:0007669"/>
    <property type="project" value="InterPro"/>
</dbReference>
<dbReference type="PRINTS" id="PR00368">
    <property type="entry name" value="FADPNR"/>
</dbReference>
<feature type="domain" description="FAD/NAD(P)-binding" evidence="7">
    <location>
        <begin position="29"/>
        <end position="391"/>
    </location>
</feature>
<keyword evidence="3" id="KW-0274">FAD</keyword>
<dbReference type="GO" id="GO:0005739">
    <property type="term" value="C:mitochondrion"/>
    <property type="evidence" value="ECO:0007669"/>
    <property type="project" value="UniProtKB-ARBA"/>
</dbReference>
<protein>
    <submittedName>
        <fullName evidence="9">Uncharacterized protein</fullName>
    </submittedName>
</protein>
<dbReference type="AlphaFoldDB" id="A0A2S5B182"/>
<proteinExistence type="inferred from homology"/>
<accession>A0A2S5B182</accession>
<evidence type="ECO:0000256" key="1">
    <source>
        <dbReference type="ARBA" id="ARBA00005272"/>
    </source>
</evidence>
<evidence type="ECO:0000313" key="9">
    <source>
        <dbReference type="EMBL" id="POY70421.1"/>
    </source>
</evidence>
<evidence type="ECO:0000256" key="3">
    <source>
        <dbReference type="ARBA" id="ARBA00022827"/>
    </source>
</evidence>
<dbReference type="InterPro" id="IPR036188">
    <property type="entry name" value="FAD/NAD-bd_sf"/>
</dbReference>
<evidence type="ECO:0000259" key="7">
    <source>
        <dbReference type="Pfam" id="PF07992"/>
    </source>
</evidence>
<dbReference type="SUPFAM" id="SSF51905">
    <property type="entry name" value="FAD/NAD(P)-binding domain"/>
    <property type="match status" value="2"/>
</dbReference>
<dbReference type="OrthoDB" id="9992747at2759"/>
<keyword evidence="2" id="KW-0285">Flavoprotein</keyword>
<dbReference type="Pfam" id="PF07992">
    <property type="entry name" value="Pyr_redox_2"/>
    <property type="match status" value="1"/>
</dbReference>
<dbReference type="Gene3D" id="3.50.50.100">
    <property type="match status" value="1"/>
</dbReference>
<keyword evidence="5" id="KW-0520">NAD</keyword>
<dbReference type="PANTHER" id="PTHR43706:SF17">
    <property type="entry name" value="NADH DEHYDROGENASE (EUROFUNG)"/>
    <property type="match status" value="1"/>
</dbReference>